<feature type="region of interest" description="Disordered" evidence="1">
    <location>
        <begin position="1"/>
        <end position="25"/>
    </location>
</feature>
<reference evidence="3" key="1">
    <citation type="journal article" date="2022" name="Phytopathology">
        <title>Whole genome sequencing-based tracing of a 2022 introduction and outbreak of Xanthomonas hortorum pv. pelargonii.</title>
        <authorList>
            <person name="Iruegas Bocardo F."/>
            <person name="Weisberg A.J."/>
            <person name="Riutta E.R."/>
            <person name="Kilday K.B."/>
            <person name="Bonkowski J.C."/>
            <person name="Creswell T.C."/>
            <person name="Daughtrey M."/>
            <person name="Rane K.K."/>
            <person name="Grunwald N.J."/>
            <person name="Chang J.H."/>
            <person name="Putnam M."/>
        </authorList>
    </citation>
    <scope>NUCLEOTIDE SEQUENCE</scope>
    <source>
        <strain evidence="3">22-338</strain>
    </source>
</reference>
<dbReference type="AlphaFoldDB" id="A0A9X3YZK9"/>
<protein>
    <submittedName>
        <fullName evidence="3">Lytic transglycosylase domain-containing protein</fullName>
    </submittedName>
</protein>
<name>A0A9X3YZK9_9XANT</name>
<sequence length="186" mass="20279">MAPTTPTHAVHGPAPRAAADRAHAPSRTGSSIGIALLLLCPAIDASATCWQQASQRYGISTDLLYAIARVESNLNPRAVNRGHVSRTGTYDIGLMQINSSHLPTLKRFGIGERDLYDACLNLQVGAWILAEIFARQGVSWDSVGAYNASCRKLRGAACRRARAEYAWKVYRRLPTRDGTTTAERRS</sequence>
<dbReference type="Pfam" id="PF01464">
    <property type="entry name" value="SLT"/>
    <property type="match status" value="1"/>
</dbReference>
<dbReference type="Proteomes" id="UP001140230">
    <property type="component" value="Unassembled WGS sequence"/>
</dbReference>
<reference evidence="3" key="2">
    <citation type="submission" date="2022-08" db="EMBL/GenBank/DDBJ databases">
        <authorList>
            <person name="Iruegas-Bocardo F."/>
            <person name="Weisberg A.J."/>
            <person name="Riutta E.R."/>
            <person name="Kilday K."/>
            <person name="Bonkowski J.C."/>
            <person name="Creswell T."/>
            <person name="Daughtrey M.L."/>
            <person name="Rane K."/>
            <person name="Grunwald N.J."/>
            <person name="Chang J.H."/>
            <person name="Putnam M.L."/>
        </authorList>
    </citation>
    <scope>NUCLEOTIDE SEQUENCE</scope>
    <source>
        <strain evidence="3">22-338</strain>
    </source>
</reference>
<evidence type="ECO:0000256" key="1">
    <source>
        <dbReference type="SAM" id="MobiDB-lite"/>
    </source>
</evidence>
<dbReference type="CDD" id="cd13400">
    <property type="entry name" value="LT_IagB-like"/>
    <property type="match status" value="1"/>
</dbReference>
<gene>
    <name evidence="3" type="ORF">NY667_04965</name>
</gene>
<feature type="domain" description="Transglycosylase SLT" evidence="2">
    <location>
        <begin position="49"/>
        <end position="154"/>
    </location>
</feature>
<proteinExistence type="predicted"/>
<evidence type="ECO:0000313" key="4">
    <source>
        <dbReference type="Proteomes" id="UP001140230"/>
    </source>
</evidence>
<organism evidence="3 4">
    <name type="scientific">Xanthomonas hortorum pv. hederae</name>
    <dbReference type="NCBI Taxonomy" id="453603"/>
    <lineage>
        <taxon>Bacteria</taxon>
        <taxon>Pseudomonadati</taxon>
        <taxon>Pseudomonadota</taxon>
        <taxon>Gammaproteobacteria</taxon>
        <taxon>Lysobacterales</taxon>
        <taxon>Lysobacteraceae</taxon>
        <taxon>Xanthomonas</taxon>
    </lineage>
</organism>
<accession>A0A9X3YZK9</accession>
<evidence type="ECO:0000259" key="2">
    <source>
        <dbReference type="Pfam" id="PF01464"/>
    </source>
</evidence>
<dbReference type="EMBL" id="JANWTP010000009">
    <property type="protein sequence ID" value="MDC8637174.1"/>
    <property type="molecule type" value="Genomic_DNA"/>
</dbReference>
<comment type="caution">
    <text evidence="3">The sequence shown here is derived from an EMBL/GenBank/DDBJ whole genome shotgun (WGS) entry which is preliminary data.</text>
</comment>
<dbReference type="InterPro" id="IPR008258">
    <property type="entry name" value="Transglycosylase_SLT_dom_1"/>
</dbReference>
<dbReference type="Gene3D" id="1.10.530.10">
    <property type="match status" value="1"/>
</dbReference>
<dbReference type="SUPFAM" id="SSF53955">
    <property type="entry name" value="Lysozyme-like"/>
    <property type="match status" value="1"/>
</dbReference>
<evidence type="ECO:0000313" key="3">
    <source>
        <dbReference type="EMBL" id="MDC8637174.1"/>
    </source>
</evidence>
<dbReference type="InterPro" id="IPR023346">
    <property type="entry name" value="Lysozyme-like_dom_sf"/>
</dbReference>
<dbReference type="RefSeq" id="WP_104549160.1">
    <property type="nucleotide sequence ID" value="NZ_CP168173.1"/>
</dbReference>